<dbReference type="CDD" id="cd01335">
    <property type="entry name" value="Radical_SAM"/>
    <property type="match status" value="1"/>
</dbReference>
<dbReference type="OrthoDB" id="9808022at2"/>
<dbReference type="GO" id="GO:0006779">
    <property type="term" value="P:porphyrin-containing compound biosynthetic process"/>
    <property type="evidence" value="ECO:0007669"/>
    <property type="project" value="InterPro"/>
</dbReference>
<dbReference type="InterPro" id="IPR023404">
    <property type="entry name" value="rSAM_horseshoe"/>
</dbReference>
<dbReference type="InterPro" id="IPR010723">
    <property type="entry name" value="HemN_C"/>
</dbReference>
<dbReference type="GO" id="GO:0004109">
    <property type="term" value="F:coproporphyrinogen oxidase activity"/>
    <property type="evidence" value="ECO:0007669"/>
    <property type="project" value="InterPro"/>
</dbReference>
<dbReference type="GO" id="GO:0051539">
    <property type="term" value="F:4 iron, 4 sulfur cluster binding"/>
    <property type="evidence" value="ECO:0007669"/>
    <property type="project" value="UniProtKB-UniRule"/>
</dbReference>
<dbReference type="InterPro" id="IPR007197">
    <property type="entry name" value="rSAM"/>
</dbReference>
<protein>
    <recommendedName>
        <fullName evidence="2">Heme chaperone HemW</fullName>
    </recommendedName>
</protein>
<keyword evidence="2" id="KW-0963">Cytoplasm</keyword>
<keyword evidence="2" id="KW-0479">Metal-binding</keyword>
<dbReference type="InterPro" id="IPR004559">
    <property type="entry name" value="HemW-like"/>
</dbReference>
<dbReference type="Pfam" id="PF06969">
    <property type="entry name" value="HemN_C"/>
    <property type="match status" value="1"/>
</dbReference>
<keyword evidence="2" id="KW-0349">Heme</keyword>
<dbReference type="AlphaFoldDB" id="A0A1I6MIN4"/>
<dbReference type="InterPro" id="IPR058240">
    <property type="entry name" value="rSAM_sf"/>
</dbReference>
<dbReference type="Gene3D" id="3.80.30.20">
    <property type="entry name" value="tm_1862 like domain"/>
    <property type="match status" value="1"/>
</dbReference>
<dbReference type="SFLD" id="SFLDF00562">
    <property type="entry name" value="HemN-like__clustered_with_heat"/>
    <property type="match status" value="1"/>
</dbReference>
<dbReference type="GO" id="GO:0046872">
    <property type="term" value="F:metal ion binding"/>
    <property type="evidence" value="ECO:0007669"/>
    <property type="project" value="UniProtKB-UniRule"/>
</dbReference>
<evidence type="ECO:0000256" key="2">
    <source>
        <dbReference type="RuleBase" id="RU364116"/>
    </source>
</evidence>
<comment type="function">
    <text evidence="2">Probably acts as a heme chaperone, transferring heme to an unknown acceptor. Binds one molecule of heme per monomer, possibly covalently. Binds 1 [4Fe-4S] cluster. The cluster is coordinated with 3 cysteines and an exchangeable S-adenosyl-L-methionine.</text>
</comment>
<dbReference type="PANTHER" id="PTHR13932:SF5">
    <property type="entry name" value="RADICAL S-ADENOSYL METHIONINE DOMAIN-CONTAINING PROTEIN 1, MITOCHONDRIAL"/>
    <property type="match status" value="1"/>
</dbReference>
<keyword evidence="2" id="KW-0408">Iron</keyword>
<comment type="similarity">
    <text evidence="1">Belongs to the anaerobic coproporphyrinogen-III oxidase family. HemW subfamily.</text>
</comment>
<evidence type="ECO:0000313" key="5">
    <source>
        <dbReference type="Proteomes" id="UP000199024"/>
    </source>
</evidence>
<keyword evidence="5" id="KW-1185">Reference proteome</keyword>
<dbReference type="SFLD" id="SFLDG01065">
    <property type="entry name" value="anaerobic_coproporphyrinogen-I"/>
    <property type="match status" value="1"/>
</dbReference>
<dbReference type="Proteomes" id="UP000199024">
    <property type="component" value="Unassembled WGS sequence"/>
</dbReference>
<proteinExistence type="inferred from homology"/>
<keyword evidence="2" id="KW-0411">Iron-sulfur</keyword>
<dbReference type="PROSITE" id="PS51918">
    <property type="entry name" value="RADICAL_SAM"/>
    <property type="match status" value="1"/>
</dbReference>
<dbReference type="SMART" id="SM00729">
    <property type="entry name" value="Elp3"/>
    <property type="match status" value="1"/>
</dbReference>
<dbReference type="NCBIfam" id="TIGR00539">
    <property type="entry name" value="hemN_rel"/>
    <property type="match status" value="1"/>
</dbReference>
<dbReference type="SUPFAM" id="SSF102114">
    <property type="entry name" value="Radical SAM enzymes"/>
    <property type="match status" value="1"/>
</dbReference>
<dbReference type="PANTHER" id="PTHR13932">
    <property type="entry name" value="COPROPORPHYRINIGEN III OXIDASE"/>
    <property type="match status" value="1"/>
</dbReference>
<evidence type="ECO:0000256" key="1">
    <source>
        <dbReference type="ARBA" id="ARBA00006100"/>
    </source>
</evidence>
<dbReference type="InterPro" id="IPR034505">
    <property type="entry name" value="Coproporphyrinogen-III_oxidase"/>
</dbReference>
<dbReference type="EMBL" id="FOZL01000001">
    <property type="protein sequence ID" value="SFS15586.1"/>
    <property type="molecule type" value="Genomic_DNA"/>
</dbReference>
<accession>A0A1I6MIN4</accession>
<dbReference type="Pfam" id="PF04055">
    <property type="entry name" value="Radical_SAM"/>
    <property type="match status" value="1"/>
</dbReference>
<dbReference type="STRING" id="474950.SAMN05421771_2739"/>
<keyword evidence="2" id="KW-0949">S-adenosyl-L-methionine</keyword>
<sequence length="400" mass="43826">MPFEAKPAGLYLSIPFCKHKCSFCNFASDVFSNALLDRYIDRLCIEIRDARAKAHSRGAILPNHLDTIYFGGGTPSLLAPAHLNRIFATIRDGFELNPAAEITLEAAPDQLLPETLEVAQREGVNRISFGVQSFIDRESAAVGRTHTAASCHAEIVRLRASGIENISLDLIAGLPYQTQQSWAASLDQAIATATDHISIYLLEVDEDSRLGRESLAGGPRYHAPALPPEDDTADWYQAACTQLADVGIHQYEISNFARPGRQSRHNRKYWQRDPYLGVGLDAHSMLHCHDGTAIRWANPDAMSAYLPTGDLPILPTALKIDRIAQDQAFEESLFLGLRLNEGVDLNHLSTQFGEARLNQALSAVEDIAFAGLIARSGSRLSLTPSGRLASNEVFSRLLVA</sequence>
<dbReference type="InterPro" id="IPR006638">
    <property type="entry name" value="Elp3/MiaA/NifB-like_rSAM"/>
</dbReference>
<comment type="subcellular location">
    <subcellularLocation>
        <location evidence="2">Cytoplasm</location>
    </subcellularLocation>
</comment>
<keyword evidence="2" id="KW-0143">Chaperone</keyword>
<gene>
    <name evidence="4" type="ORF">SAMN05421771_2739</name>
</gene>
<keyword evidence="2" id="KW-0004">4Fe-4S</keyword>
<name>A0A1I6MIN4_9BACT</name>
<reference evidence="4 5" key="1">
    <citation type="submission" date="2016-10" db="EMBL/GenBank/DDBJ databases">
        <authorList>
            <person name="de Groot N.N."/>
        </authorList>
    </citation>
    <scope>NUCLEOTIDE SEQUENCE [LARGE SCALE GENOMIC DNA]</scope>
    <source>
        <strain evidence="4 5">DSM 21001</strain>
    </source>
</reference>
<evidence type="ECO:0000259" key="3">
    <source>
        <dbReference type="PROSITE" id="PS51918"/>
    </source>
</evidence>
<dbReference type="SFLD" id="SFLDS00029">
    <property type="entry name" value="Radical_SAM"/>
    <property type="match status" value="1"/>
</dbReference>
<feature type="domain" description="Radical SAM core" evidence="3">
    <location>
        <begin position="2"/>
        <end position="249"/>
    </location>
</feature>
<dbReference type="GO" id="GO:0005737">
    <property type="term" value="C:cytoplasm"/>
    <property type="evidence" value="ECO:0007669"/>
    <property type="project" value="UniProtKB-SubCell"/>
</dbReference>
<evidence type="ECO:0000313" key="4">
    <source>
        <dbReference type="EMBL" id="SFS15586.1"/>
    </source>
</evidence>
<dbReference type="RefSeq" id="WP_089839643.1">
    <property type="nucleotide sequence ID" value="NZ_FOZL01000001.1"/>
</dbReference>
<organism evidence="4 5">
    <name type="scientific">Granulicella pectinivorans</name>
    <dbReference type="NCBI Taxonomy" id="474950"/>
    <lineage>
        <taxon>Bacteria</taxon>
        <taxon>Pseudomonadati</taxon>
        <taxon>Acidobacteriota</taxon>
        <taxon>Terriglobia</taxon>
        <taxon>Terriglobales</taxon>
        <taxon>Acidobacteriaceae</taxon>
        <taxon>Granulicella</taxon>
    </lineage>
</organism>